<dbReference type="CDD" id="cd16325">
    <property type="entry name" value="LolA"/>
    <property type="match status" value="1"/>
</dbReference>
<protein>
    <submittedName>
        <fullName evidence="3">Outer-membrane lipoprotein carrier protein</fullName>
    </submittedName>
</protein>
<name>A0A918WNN8_9RHOB</name>
<dbReference type="Proteomes" id="UP000638981">
    <property type="component" value="Unassembled WGS sequence"/>
</dbReference>
<proteinExistence type="predicted"/>
<dbReference type="Pfam" id="PF03548">
    <property type="entry name" value="LolA"/>
    <property type="match status" value="1"/>
</dbReference>
<keyword evidence="1 2" id="KW-0732">Signal</keyword>
<organism evidence="3 4">
    <name type="scientific">Neogemmobacter tilapiae</name>
    <dbReference type="NCBI Taxonomy" id="875041"/>
    <lineage>
        <taxon>Bacteria</taxon>
        <taxon>Pseudomonadati</taxon>
        <taxon>Pseudomonadota</taxon>
        <taxon>Alphaproteobacteria</taxon>
        <taxon>Rhodobacterales</taxon>
        <taxon>Paracoccaceae</taxon>
        <taxon>Neogemmobacter</taxon>
    </lineage>
</organism>
<dbReference type="InterPro" id="IPR004564">
    <property type="entry name" value="OM_lipoprot_carrier_LolA-like"/>
</dbReference>
<dbReference type="SUPFAM" id="SSF89392">
    <property type="entry name" value="Prokaryotic lipoproteins and lipoprotein localization factors"/>
    <property type="match status" value="1"/>
</dbReference>
<dbReference type="InterPro" id="IPR029046">
    <property type="entry name" value="LolA/LolB/LppX"/>
</dbReference>
<comment type="caution">
    <text evidence="3">The sequence shown here is derived from an EMBL/GenBank/DDBJ whole genome shotgun (WGS) entry which is preliminary data.</text>
</comment>
<evidence type="ECO:0000256" key="2">
    <source>
        <dbReference type="SAM" id="SignalP"/>
    </source>
</evidence>
<evidence type="ECO:0000313" key="4">
    <source>
        <dbReference type="Proteomes" id="UP000638981"/>
    </source>
</evidence>
<keyword evidence="3" id="KW-0449">Lipoprotein</keyword>
<dbReference type="Gene3D" id="2.50.20.10">
    <property type="entry name" value="Lipoprotein localisation LolA/LolB/LppX"/>
    <property type="match status" value="1"/>
</dbReference>
<evidence type="ECO:0000256" key="1">
    <source>
        <dbReference type="ARBA" id="ARBA00022729"/>
    </source>
</evidence>
<evidence type="ECO:0000313" key="3">
    <source>
        <dbReference type="EMBL" id="GHC66119.1"/>
    </source>
</evidence>
<dbReference type="PANTHER" id="PTHR35869">
    <property type="entry name" value="OUTER-MEMBRANE LIPOPROTEIN CARRIER PROTEIN"/>
    <property type="match status" value="1"/>
</dbReference>
<reference evidence="3" key="1">
    <citation type="journal article" date="2014" name="Int. J. Syst. Evol. Microbiol.">
        <title>Complete genome sequence of Corynebacterium casei LMG S-19264T (=DSM 44701T), isolated from a smear-ripened cheese.</title>
        <authorList>
            <consortium name="US DOE Joint Genome Institute (JGI-PGF)"/>
            <person name="Walter F."/>
            <person name="Albersmeier A."/>
            <person name="Kalinowski J."/>
            <person name="Ruckert C."/>
        </authorList>
    </citation>
    <scope>NUCLEOTIDE SEQUENCE</scope>
    <source>
        <strain evidence="3">KCTC 23310</strain>
    </source>
</reference>
<feature type="chain" id="PRO_5036954386" evidence="2">
    <location>
        <begin position="23"/>
        <end position="199"/>
    </location>
</feature>
<reference evidence="3" key="2">
    <citation type="submission" date="2020-09" db="EMBL/GenBank/DDBJ databases">
        <authorList>
            <person name="Sun Q."/>
            <person name="Kim S."/>
        </authorList>
    </citation>
    <scope>NUCLEOTIDE SEQUENCE</scope>
    <source>
        <strain evidence="3">KCTC 23310</strain>
    </source>
</reference>
<accession>A0A918WNN8</accession>
<keyword evidence="4" id="KW-1185">Reference proteome</keyword>
<gene>
    <name evidence="3" type="ORF">GCM10007315_33520</name>
</gene>
<dbReference type="EMBL" id="BMYJ01000013">
    <property type="protein sequence ID" value="GHC66119.1"/>
    <property type="molecule type" value="Genomic_DNA"/>
</dbReference>
<dbReference type="AlphaFoldDB" id="A0A918WNN8"/>
<sequence length="199" mass="21449">MMLKPALAAPLFALVFALPAQAEKISLADISAYLNGLTTAQTDFTQVNADGSISTGEIYIRRPGRVRFEYAPPDDSLVLAGGGQVAIFDGRSNQPPEQYPLSKTPLSLILAENVDLSKANMVVGHTEVDNTTRVKAQDPAHPEYGSIDMVFTANPVELRQWVIVDEGGSETTVILGDLKKGMSLSGNLFSITQETNKRN</sequence>
<dbReference type="RefSeq" id="WP_189413217.1">
    <property type="nucleotide sequence ID" value="NZ_BMYJ01000013.1"/>
</dbReference>
<feature type="signal peptide" evidence="2">
    <location>
        <begin position="1"/>
        <end position="22"/>
    </location>
</feature>
<dbReference type="PANTHER" id="PTHR35869:SF1">
    <property type="entry name" value="OUTER-MEMBRANE LIPOPROTEIN CARRIER PROTEIN"/>
    <property type="match status" value="1"/>
</dbReference>